<dbReference type="PANTHER" id="PTHR11040:SF211">
    <property type="entry name" value="ZINC TRANSPORTER ZIP11"/>
    <property type="match status" value="1"/>
</dbReference>
<sequence length="251" mass="26597">MSKLMNTILITGVSGYLTAWIGILTGILFSFFIKRRGRRFKGTVLGFIGGLMLAIVCFDLLPESFEAGSIYIATIGITFGLILAVLLDGKLEHDKIPTSDNKKHRFLKAGIFMAIGIGIHNIPSGIALGSLLSTSSIKGLHLAIALILHGIPEGLAVGIFFRESNLSTFSLVSISVITSIPMGLGALLGGIISKISPIVICISLAIAGGMILYIVCRETLPNARDTWKGRLSTIGNVIGMIAGILIVSFLD</sequence>
<organism evidence="9 10">
    <name type="scientific">Clostridium manihotivorum</name>
    <dbReference type="NCBI Taxonomy" id="2320868"/>
    <lineage>
        <taxon>Bacteria</taxon>
        <taxon>Bacillati</taxon>
        <taxon>Bacillota</taxon>
        <taxon>Clostridia</taxon>
        <taxon>Eubacteriales</taxon>
        <taxon>Clostridiaceae</taxon>
        <taxon>Clostridium</taxon>
    </lineage>
</organism>
<keyword evidence="5" id="KW-0862">Zinc</keyword>
<feature type="transmembrane region" description="Helical" evidence="8">
    <location>
        <begin position="140"/>
        <end position="161"/>
    </location>
</feature>
<dbReference type="KEGG" id="cmah:C1I91_14740"/>
<feature type="transmembrane region" description="Helical" evidence="8">
    <location>
        <begin position="195"/>
        <end position="215"/>
    </location>
</feature>
<dbReference type="Proteomes" id="UP000286268">
    <property type="component" value="Chromosome"/>
</dbReference>
<dbReference type="PANTHER" id="PTHR11040">
    <property type="entry name" value="ZINC/IRON TRANSPORTER"/>
    <property type="match status" value="1"/>
</dbReference>
<evidence type="ECO:0000256" key="2">
    <source>
        <dbReference type="ARBA" id="ARBA00006939"/>
    </source>
</evidence>
<evidence type="ECO:0000256" key="6">
    <source>
        <dbReference type="ARBA" id="ARBA00022989"/>
    </source>
</evidence>
<keyword evidence="7 8" id="KW-0472">Membrane</keyword>
<dbReference type="OrthoDB" id="9787346at2"/>
<evidence type="ECO:0000256" key="5">
    <source>
        <dbReference type="ARBA" id="ARBA00022833"/>
    </source>
</evidence>
<evidence type="ECO:0000313" key="9">
    <source>
        <dbReference type="EMBL" id="QAA32796.1"/>
    </source>
</evidence>
<feature type="transmembrane region" description="Helical" evidence="8">
    <location>
        <begin position="44"/>
        <end position="62"/>
    </location>
</feature>
<dbReference type="GO" id="GO:0005886">
    <property type="term" value="C:plasma membrane"/>
    <property type="evidence" value="ECO:0007669"/>
    <property type="project" value="UniProtKB-SubCell"/>
</dbReference>
<keyword evidence="4 8" id="KW-0812">Transmembrane</keyword>
<accession>A0A410DUM1</accession>
<comment type="subcellular location">
    <subcellularLocation>
        <location evidence="1">Cell membrane</location>
        <topology evidence="1">Multi-pass membrane protein</topology>
    </subcellularLocation>
</comment>
<evidence type="ECO:0000256" key="3">
    <source>
        <dbReference type="ARBA" id="ARBA00022475"/>
    </source>
</evidence>
<evidence type="ECO:0000256" key="4">
    <source>
        <dbReference type="ARBA" id="ARBA00022692"/>
    </source>
</evidence>
<protein>
    <submittedName>
        <fullName evidence="9">ZIP family metal transporter</fullName>
    </submittedName>
</protein>
<feature type="transmembrane region" description="Helical" evidence="8">
    <location>
        <begin position="168"/>
        <end position="189"/>
    </location>
</feature>
<keyword evidence="10" id="KW-1185">Reference proteome</keyword>
<dbReference type="RefSeq" id="WP_128213538.1">
    <property type="nucleotide sequence ID" value="NZ_CP025746.1"/>
</dbReference>
<dbReference type="EMBL" id="CP025746">
    <property type="protein sequence ID" value="QAA32796.1"/>
    <property type="molecule type" value="Genomic_DNA"/>
</dbReference>
<dbReference type="InterPro" id="IPR003689">
    <property type="entry name" value="ZIP"/>
</dbReference>
<reference evidence="9 10" key="1">
    <citation type="submission" date="2018-01" db="EMBL/GenBank/DDBJ databases">
        <title>Genome Sequencing and Assembly of Anaerobacter polyendosporus strain CT4.</title>
        <authorList>
            <person name="Tachaapaikoon C."/>
            <person name="Sutheeworapong S."/>
            <person name="Jenjaroenpun P."/>
            <person name="Wongsurawat T."/>
            <person name="Nookeaw I."/>
            <person name="Cheawchanlertfa P."/>
            <person name="Kosugi A."/>
            <person name="Cheevadhanarak S."/>
            <person name="Ratanakhanokchai K."/>
        </authorList>
    </citation>
    <scope>NUCLEOTIDE SEQUENCE [LARGE SCALE GENOMIC DNA]</scope>
    <source>
        <strain evidence="9 10">CT4</strain>
    </source>
</reference>
<dbReference type="AlphaFoldDB" id="A0A410DUM1"/>
<keyword evidence="3" id="KW-1003">Cell membrane</keyword>
<name>A0A410DUM1_9CLOT</name>
<gene>
    <name evidence="9" type="ORF">C1I91_14740</name>
</gene>
<feature type="transmembrane region" description="Helical" evidence="8">
    <location>
        <begin position="68"/>
        <end position="87"/>
    </location>
</feature>
<evidence type="ECO:0000256" key="7">
    <source>
        <dbReference type="ARBA" id="ARBA00023136"/>
    </source>
</evidence>
<evidence type="ECO:0000313" key="10">
    <source>
        <dbReference type="Proteomes" id="UP000286268"/>
    </source>
</evidence>
<feature type="transmembrane region" description="Helical" evidence="8">
    <location>
        <begin position="107"/>
        <end position="128"/>
    </location>
</feature>
<feature type="transmembrane region" description="Helical" evidence="8">
    <location>
        <begin position="227"/>
        <end position="250"/>
    </location>
</feature>
<keyword evidence="6 8" id="KW-1133">Transmembrane helix</keyword>
<dbReference type="Pfam" id="PF02535">
    <property type="entry name" value="Zip"/>
    <property type="match status" value="1"/>
</dbReference>
<dbReference type="GO" id="GO:0005385">
    <property type="term" value="F:zinc ion transmembrane transporter activity"/>
    <property type="evidence" value="ECO:0007669"/>
    <property type="project" value="TreeGrafter"/>
</dbReference>
<comment type="similarity">
    <text evidence="2">Belongs to the ZIP transporter (TC 2.A.5) family.</text>
</comment>
<feature type="transmembrane region" description="Helical" evidence="8">
    <location>
        <begin position="6"/>
        <end position="32"/>
    </location>
</feature>
<evidence type="ECO:0000256" key="8">
    <source>
        <dbReference type="SAM" id="Phobius"/>
    </source>
</evidence>
<evidence type="ECO:0000256" key="1">
    <source>
        <dbReference type="ARBA" id="ARBA00004651"/>
    </source>
</evidence>
<proteinExistence type="inferred from homology"/>